<evidence type="ECO:0000313" key="1">
    <source>
        <dbReference type="EMBL" id="OMJ22040.1"/>
    </source>
</evidence>
<keyword evidence="2" id="KW-1185">Reference proteome</keyword>
<dbReference type="Proteomes" id="UP000187283">
    <property type="component" value="Unassembled WGS sequence"/>
</dbReference>
<proteinExistence type="predicted"/>
<dbReference type="AlphaFoldDB" id="A0A1R1Y5C1"/>
<protein>
    <submittedName>
        <fullName evidence="1">Proteasome assembly chaperone 2</fullName>
    </submittedName>
</protein>
<dbReference type="EMBL" id="LSSN01000854">
    <property type="protein sequence ID" value="OMJ22040.1"/>
    <property type="molecule type" value="Genomic_DNA"/>
</dbReference>
<dbReference type="OrthoDB" id="10260712at2759"/>
<comment type="caution">
    <text evidence="1">The sequence shown here is derived from an EMBL/GenBank/DDBJ whole genome shotgun (WGS) entry which is preliminary data.</text>
</comment>
<accession>A0A1R1Y5C1</accession>
<evidence type="ECO:0000313" key="2">
    <source>
        <dbReference type="Proteomes" id="UP000187283"/>
    </source>
</evidence>
<dbReference type="InterPro" id="IPR038389">
    <property type="entry name" value="PSMG2_sf"/>
</dbReference>
<dbReference type="STRING" id="133412.A0A1R1Y5C1"/>
<organism evidence="1 2">
    <name type="scientific">Smittium culicis</name>
    <dbReference type="NCBI Taxonomy" id="133412"/>
    <lineage>
        <taxon>Eukaryota</taxon>
        <taxon>Fungi</taxon>
        <taxon>Fungi incertae sedis</taxon>
        <taxon>Zoopagomycota</taxon>
        <taxon>Kickxellomycotina</taxon>
        <taxon>Harpellomycetes</taxon>
        <taxon>Harpellales</taxon>
        <taxon>Legeriomycetaceae</taxon>
        <taxon>Smittium</taxon>
    </lineage>
</organism>
<reference evidence="1 2" key="1">
    <citation type="submission" date="2017-01" db="EMBL/GenBank/DDBJ databases">
        <authorList>
            <person name="Mah S.A."/>
            <person name="Swanson W.J."/>
            <person name="Moy G.W."/>
            <person name="Vacquier V.D."/>
        </authorList>
    </citation>
    <scope>NUCLEOTIDE SEQUENCE [LARGE SCALE GENOMIC DNA]</scope>
    <source>
        <strain evidence="1 2">GSMNP</strain>
    </source>
</reference>
<name>A0A1R1Y5C1_9FUNG</name>
<dbReference type="Gene3D" id="3.40.50.10900">
    <property type="entry name" value="PAC-like subunit"/>
    <property type="match status" value="1"/>
</dbReference>
<sequence length="131" mass="14064">MKVIDLSSTDSHTKITELFKAIGLPITSAEVFSVSKDLSLGFDKLRVSNNRSSPSPINTPAQTAYHNATQDLYNSGILKQLIKILISENISASVILNFVNEGDNVPEAIQLASLLNSGLHILPPGTSGKNF</sequence>
<keyword evidence="1" id="KW-0647">Proteasome</keyword>
<dbReference type="GO" id="GO:0000502">
    <property type="term" value="C:proteasome complex"/>
    <property type="evidence" value="ECO:0007669"/>
    <property type="project" value="UniProtKB-KW"/>
</dbReference>
<gene>
    <name evidence="1" type="ORF">AYI70_g3118</name>
</gene>